<organism evidence="2 3">
    <name type="scientific">Paractinoplanes globisporus</name>
    <dbReference type="NCBI Taxonomy" id="113565"/>
    <lineage>
        <taxon>Bacteria</taxon>
        <taxon>Bacillati</taxon>
        <taxon>Actinomycetota</taxon>
        <taxon>Actinomycetes</taxon>
        <taxon>Micromonosporales</taxon>
        <taxon>Micromonosporaceae</taxon>
        <taxon>Paractinoplanes</taxon>
    </lineage>
</organism>
<dbReference type="EMBL" id="JBIAZU010000007">
    <property type="protein sequence ID" value="MFF5295347.1"/>
    <property type="molecule type" value="Genomic_DNA"/>
</dbReference>
<evidence type="ECO:0000259" key="1">
    <source>
        <dbReference type="PROSITE" id="PS50887"/>
    </source>
</evidence>
<comment type="caution">
    <text evidence="2">The sequence shown here is derived from an EMBL/GenBank/DDBJ whole genome shotgun (WGS) entry which is preliminary data.</text>
</comment>
<dbReference type="PANTHER" id="PTHR45138">
    <property type="entry name" value="REGULATORY COMPONENTS OF SENSORY TRANSDUCTION SYSTEM"/>
    <property type="match status" value="1"/>
</dbReference>
<keyword evidence="2" id="KW-0548">Nucleotidyltransferase</keyword>
<name>A0ABW6WPX9_9ACTN</name>
<dbReference type="Gene3D" id="1.25.40.10">
    <property type="entry name" value="Tetratricopeptide repeat domain"/>
    <property type="match status" value="1"/>
</dbReference>
<dbReference type="GO" id="GO:0052621">
    <property type="term" value="F:diguanylate cyclase activity"/>
    <property type="evidence" value="ECO:0007669"/>
    <property type="project" value="UniProtKB-EC"/>
</dbReference>
<dbReference type="SUPFAM" id="SSF55073">
    <property type="entry name" value="Nucleotide cyclase"/>
    <property type="match status" value="1"/>
</dbReference>
<evidence type="ECO:0000313" key="2">
    <source>
        <dbReference type="EMBL" id="MFF5295347.1"/>
    </source>
</evidence>
<dbReference type="Proteomes" id="UP001602245">
    <property type="component" value="Unassembled WGS sequence"/>
</dbReference>
<reference evidence="2 3" key="1">
    <citation type="submission" date="2024-10" db="EMBL/GenBank/DDBJ databases">
        <title>The Natural Products Discovery Center: Release of the First 8490 Sequenced Strains for Exploring Actinobacteria Biosynthetic Diversity.</title>
        <authorList>
            <person name="Kalkreuter E."/>
            <person name="Kautsar S.A."/>
            <person name="Yang D."/>
            <person name="Bader C.D."/>
            <person name="Teijaro C.N."/>
            <person name="Fluegel L."/>
            <person name="Davis C.M."/>
            <person name="Simpson J.R."/>
            <person name="Lauterbach L."/>
            <person name="Steele A.D."/>
            <person name="Gui C."/>
            <person name="Meng S."/>
            <person name="Li G."/>
            <person name="Viehrig K."/>
            <person name="Ye F."/>
            <person name="Su P."/>
            <person name="Kiefer A.F."/>
            <person name="Nichols A."/>
            <person name="Cepeda A.J."/>
            <person name="Yan W."/>
            <person name="Fan B."/>
            <person name="Jiang Y."/>
            <person name="Adhikari A."/>
            <person name="Zheng C.-J."/>
            <person name="Schuster L."/>
            <person name="Cowan T.M."/>
            <person name="Smanski M.J."/>
            <person name="Chevrette M.G."/>
            <person name="De Carvalho L.P.S."/>
            <person name="Shen B."/>
        </authorList>
    </citation>
    <scope>NUCLEOTIDE SEQUENCE [LARGE SCALE GENOMIC DNA]</scope>
    <source>
        <strain evidence="2 3">NPDC000087</strain>
    </source>
</reference>
<dbReference type="NCBIfam" id="TIGR00254">
    <property type="entry name" value="GGDEF"/>
    <property type="match status" value="1"/>
</dbReference>
<proteinExistence type="predicted"/>
<dbReference type="EC" id="2.7.7.65" evidence="2"/>
<gene>
    <name evidence="2" type="ORF">ACFY35_38425</name>
</gene>
<dbReference type="PROSITE" id="PS50887">
    <property type="entry name" value="GGDEF"/>
    <property type="match status" value="1"/>
</dbReference>
<dbReference type="InterPro" id="IPR043128">
    <property type="entry name" value="Rev_trsase/Diguanyl_cyclase"/>
</dbReference>
<dbReference type="SUPFAM" id="SSF48452">
    <property type="entry name" value="TPR-like"/>
    <property type="match status" value="1"/>
</dbReference>
<accession>A0ABW6WPX9</accession>
<dbReference type="RefSeq" id="WP_020515268.1">
    <property type="nucleotide sequence ID" value="NZ_JBIAZU010000007.1"/>
</dbReference>
<dbReference type="InterPro" id="IPR011990">
    <property type="entry name" value="TPR-like_helical_dom_sf"/>
</dbReference>
<dbReference type="InterPro" id="IPR050469">
    <property type="entry name" value="Diguanylate_Cyclase"/>
</dbReference>
<dbReference type="PANTHER" id="PTHR45138:SF9">
    <property type="entry name" value="DIGUANYLATE CYCLASE DGCM-RELATED"/>
    <property type="match status" value="1"/>
</dbReference>
<dbReference type="InterPro" id="IPR029787">
    <property type="entry name" value="Nucleotide_cyclase"/>
</dbReference>
<dbReference type="InterPro" id="IPR000160">
    <property type="entry name" value="GGDEF_dom"/>
</dbReference>
<dbReference type="Gene3D" id="3.30.70.270">
    <property type="match status" value="1"/>
</dbReference>
<dbReference type="Pfam" id="PF00990">
    <property type="entry name" value="GGDEF"/>
    <property type="match status" value="1"/>
</dbReference>
<keyword evidence="2" id="KW-0808">Transferase</keyword>
<dbReference type="SMART" id="SM00267">
    <property type="entry name" value="GGDEF"/>
    <property type="match status" value="1"/>
</dbReference>
<evidence type="ECO:0000313" key="3">
    <source>
        <dbReference type="Proteomes" id="UP001602245"/>
    </source>
</evidence>
<dbReference type="CDD" id="cd01949">
    <property type="entry name" value="GGDEF"/>
    <property type="match status" value="1"/>
</dbReference>
<feature type="domain" description="GGDEF" evidence="1">
    <location>
        <begin position="377"/>
        <end position="514"/>
    </location>
</feature>
<keyword evidence="3" id="KW-1185">Reference proteome</keyword>
<sequence>MDGERLSASLLELEDEINWDAAAMLERAVRLEREARALGDELLVARARLSQANLQMRAGDVAGAAQRIWKVHQWAVEHDARQLTARTHLVWANIHRHLGDAAQCLEHSVLSVELLDETATDHMRIWHRVKLGDALSISGSMDAARLRYRQAAELSVRLGRPDLLLAVLNNHAYAEFAAGHHDAAQRVAGRLQEVSRTYGFELDASLLDTIGAIQIGNGQHAEAEKTLIACIDQHNDGNQDDADALPEYLLTLSRAQRGLGAYGRAQRSLDASRRLCEERELGHVLVRVHQEQSELHAARGEFAEAYAAHKLFFAAHQRQHSLQREAQARTRQVMFETAEARQEAERFREQARRDPLTGLRNRRYLNELLPGLIATDPDLTVAIVDIDHFKRINDELSHDIGDQVLVQAAKLMETELAAIAPDGFVVRLGGEEFVLVLPETPVKHAVTQLDALRRTLKGFGWDALTAGIPVTVSIGVAGVPDAAKATQAAVLSIADRHLYAAKHGGRDRVVWSGSTRGRASAA</sequence>
<protein>
    <submittedName>
        <fullName evidence="2">Diguanylate cyclase</fullName>
        <ecNumber evidence="2">2.7.7.65</ecNumber>
    </submittedName>
</protein>